<evidence type="ECO:0000313" key="5">
    <source>
        <dbReference type="Proteomes" id="UP000355283"/>
    </source>
</evidence>
<dbReference type="PIRSF" id="PIRSF001100">
    <property type="entry name" value="Beta_cellobiohydrolase"/>
    <property type="match status" value="1"/>
</dbReference>
<dbReference type="Proteomes" id="UP000355283">
    <property type="component" value="Unassembled WGS sequence"/>
</dbReference>
<gene>
    <name evidence="4" type="ORF">NSK_005754</name>
</gene>
<reference evidence="4 5" key="1">
    <citation type="submission" date="2019-01" db="EMBL/GenBank/DDBJ databases">
        <title>Nuclear Genome Assembly of the Microalgal Biofuel strain Nannochloropsis salina CCMP1776.</title>
        <authorList>
            <person name="Hovde B."/>
        </authorList>
    </citation>
    <scope>NUCLEOTIDE SEQUENCE [LARGE SCALE GENOMIC DNA]</scope>
    <source>
        <strain evidence="4 5">CCMP1776</strain>
    </source>
</reference>
<proteinExistence type="predicted"/>
<keyword evidence="3" id="KW-0732">Signal</keyword>
<protein>
    <submittedName>
        <fullName evidence="4">Uncharacterized protein</fullName>
    </submittedName>
</protein>
<feature type="signal peptide" evidence="3">
    <location>
        <begin position="1"/>
        <end position="24"/>
    </location>
</feature>
<feature type="binding site" evidence="2">
    <location>
        <position position="187"/>
    </location>
    <ligand>
        <name>substrate</name>
    </ligand>
</feature>
<dbReference type="GO" id="GO:0030245">
    <property type="term" value="P:cellulose catabolic process"/>
    <property type="evidence" value="ECO:0007669"/>
    <property type="project" value="InterPro"/>
</dbReference>
<comment type="caution">
    <text evidence="4">The sequence shown here is derived from an EMBL/GenBank/DDBJ whole genome shotgun (WGS) entry which is preliminary data.</text>
</comment>
<evidence type="ECO:0000313" key="4">
    <source>
        <dbReference type="EMBL" id="TFJ82929.1"/>
    </source>
</evidence>
<feature type="chain" id="PRO_5020040126" evidence="3">
    <location>
        <begin position="25"/>
        <end position="279"/>
    </location>
</feature>
<dbReference type="SUPFAM" id="SSF51989">
    <property type="entry name" value="Glycosyl hydrolases family 6, cellulases"/>
    <property type="match status" value="1"/>
</dbReference>
<dbReference type="PANTHER" id="PTHR34876">
    <property type="match status" value="1"/>
</dbReference>
<evidence type="ECO:0000256" key="2">
    <source>
        <dbReference type="PIRSR" id="PIRSR001100-2"/>
    </source>
</evidence>
<feature type="binding site" evidence="2">
    <location>
        <position position="219"/>
    </location>
    <ligand>
        <name>substrate</name>
    </ligand>
</feature>
<feature type="binding site" evidence="2">
    <location>
        <position position="215"/>
    </location>
    <ligand>
        <name>substrate</name>
    </ligand>
</feature>
<dbReference type="InterPro" id="IPR016288">
    <property type="entry name" value="Beta_cellobiohydrolase"/>
</dbReference>
<evidence type="ECO:0000256" key="1">
    <source>
        <dbReference type="PIRSR" id="PIRSR001100-1"/>
    </source>
</evidence>
<organism evidence="4 5">
    <name type="scientific">Nannochloropsis salina CCMP1776</name>
    <dbReference type="NCBI Taxonomy" id="1027361"/>
    <lineage>
        <taxon>Eukaryota</taxon>
        <taxon>Sar</taxon>
        <taxon>Stramenopiles</taxon>
        <taxon>Ochrophyta</taxon>
        <taxon>Eustigmatophyceae</taxon>
        <taxon>Eustigmatales</taxon>
        <taxon>Monodopsidaceae</taxon>
        <taxon>Microchloropsis</taxon>
        <taxon>Microchloropsis salina</taxon>
    </lineage>
</organism>
<keyword evidence="5" id="KW-1185">Reference proteome</keyword>
<dbReference type="Gene3D" id="3.20.20.40">
    <property type="entry name" value="1, 4-beta cellobiohydrolase"/>
    <property type="match status" value="2"/>
</dbReference>
<sequence length="279" mass="30532">MPRLFVSSVALMGAALLCSSSSLAHEAKTVEVTTRSAKPKGENIFKGADMYVNPYFQEELDSSIKTASGEVKKTLQSIRGLSSAYWLDVKSKAPHVRGFALNTANYQTVGEMCPFWDYCLGGKNVNATCCDDPCKLAQQYNAGNNEMNYALLLHNKTTTLWPSFEPRFVIDTGRNGQADMRDSCSNWCNIRGAGIGHRPTVKTGSPLVDAFLWLKTPGESDGCTQILPGAEKEQCPRFDSMCMSVDSIGSLESDPRAPEAGLWFDYQIKELAANARLDG</sequence>
<accession>A0A4D9D2V0</accession>
<dbReference type="PANTHER" id="PTHR34876:SF4">
    <property type="entry name" value="1,4-BETA-D-GLUCAN CELLOBIOHYDROLASE C-RELATED"/>
    <property type="match status" value="1"/>
</dbReference>
<dbReference type="Pfam" id="PF01341">
    <property type="entry name" value="Glyco_hydro_6"/>
    <property type="match status" value="1"/>
</dbReference>
<dbReference type="EMBL" id="SDOX01000086">
    <property type="protein sequence ID" value="TFJ82929.1"/>
    <property type="molecule type" value="Genomic_DNA"/>
</dbReference>
<evidence type="ECO:0000256" key="3">
    <source>
        <dbReference type="SAM" id="SignalP"/>
    </source>
</evidence>
<name>A0A4D9D2V0_9STRA</name>
<dbReference type="GO" id="GO:0004553">
    <property type="term" value="F:hydrolase activity, hydrolyzing O-glycosyl compounds"/>
    <property type="evidence" value="ECO:0007669"/>
    <property type="project" value="InterPro"/>
</dbReference>
<dbReference type="OrthoDB" id="64893at2759"/>
<feature type="active site" description="Proton acceptor" evidence="1">
    <location>
        <position position="221"/>
    </location>
</feature>
<dbReference type="InterPro" id="IPR036434">
    <property type="entry name" value="Beta_cellobiohydrolase_sf"/>
</dbReference>
<dbReference type="AlphaFoldDB" id="A0A4D9D2V0"/>